<organism evidence="1">
    <name type="scientific">hydrothermal vent metagenome</name>
    <dbReference type="NCBI Taxonomy" id="652676"/>
    <lineage>
        <taxon>unclassified sequences</taxon>
        <taxon>metagenomes</taxon>
        <taxon>ecological metagenomes</taxon>
    </lineage>
</organism>
<proteinExistence type="predicted"/>
<dbReference type="AlphaFoldDB" id="A0A3B0ZAL7"/>
<evidence type="ECO:0008006" key="2">
    <source>
        <dbReference type="Google" id="ProtNLM"/>
    </source>
</evidence>
<gene>
    <name evidence="1" type="ORF">MNBD_GAMMA12-933</name>
</gene>
<dbReference type="SUPFAM" id="SSF53850">
    <property type="entry name" value="Periplasmic binding protein-like II"/>
    <property type="match status" value="1"/>
</dbReference>
<dbReference type="Gene3D" id="3.40.190.10">
    <property type="entry name" value="Periplasmic binding protein-like II"/>
    <property type="match status" value="1"/>
</dbReference>
<dbReference type="EMBL" id="UOFL01000153">
    <property type="protein sequence ID" value="VAW78444.1"/>
    <property type="molecule type" value="Genomic_DNA"/>
</dbReference>
<accession>A0A3B0ZAL7</accession>
<name>A0A3B0ZAL7_9ZZZZ</name>
<evidence type="ECO:0000313" key="1">
    <source>
        <dbReference type="EMBL" id="VAW78444.1"/>
    </source>
</evidence>
<reference evidence="1" key="1">
    <citation type="submission" date="2018-06" db="EMBL/GenBank/DDBJ databases">
        <authorList>
            <person name="Zhirakovskaya E."/>
        </authorList>
    </citation>
    <scope>NUCLEOTIDE SEQUENCE</scope>
</reference>
<protein>
    <recommendedName>
        <fullName evidence="2">Phosphate ABC transporter substrate-binding protein</fullName>
    </recommendedName>
</protein>
<sequence length="142" mass="15496">MNLLTLRISRSLKALLALVVFGLCGASYAEVVLIVSSKSSVGALSKDEVKKIYLLKSKKLTPLVLKSSMAAHAEFRDKVISKTESQLTSYWSRLVFSGRGEAPKEFSDEDSMVKHVKSNSETIGYVTRKSVTSGVKVVLTVP</sequence>